<dbReference type="GeneID" id="72426784"/>
<proteinExistence type="predicted"/>
<dbReference type="AlphaFoldDB" id="A0AB74V138"/>
<name>A0AB74V138_9GAMM</name>
<evidence type="ECO:0000313" key="2">
    <source>
        <dbReference type="EMBL" id="XIA20250.1"/>
    </source>
</evidence>
<gene>
    <name evidence="2" type="ORF">ACFYG5_09045</name>
</gene>
<protein>
    <submittedName>
        <fullName evidence="2">Uncharacterized protein</fullName>
    </submittedName>
</protein>
<dbReference type="RefSeq" id="WP_157769708.1">
    <property type="nucleotide sequence ID" value="NZ_CP170721.1"/>
</dbReference>
<feature type="compositionally biased region" description="Basic and acidic residues" evidence="1">
    <location>
        <begin position="16"/>
        <end position="35"/>
    </location>
</feature>
<feature type="region of interest" description="Disordered" evidence="1">
    <location>
        <begin position="1"/>
        <end position="37"/>
    </location>
</feature>
<dbReference type="EMBL" id="CP170721">
    <property type="protein sequence ID" value="XIA20250.1"/>
    <property type="molecule type" value="Genomic_DNA"/>
</dbReference>
<organism evidence="2">
    <name type="scientific">Rhodanobacter sp. FW102-FHT14D07</name>
    <dbReference type="NCBI Taxonomy" id="3351462"/>
    <lineage>
        <taxon>Bacteria</taxon>
        <taxon>Pseudomonadati</taxon>
        <taxon>Pseudomonadota</taxon>
        <taxon>Gammaproteobacteria</taxon>
        <taxon>Lysobacterales</taxon>
        <taxon>Rhodanobacteraceae</taxon>
        <taxon>Rhodanobacter</taxon>
    </lineage>
</organism>
<evidence type="ECO:0000256" key="1">
    <source>
        <dbReference type="SAM" id="MobiDB-lite"/>
    </source>
</evidence>
<sequence length="166" mass="17575">MALSIAAYSRHTAPKGTERKTDMKLSPQNDHEARNRTGGFIAERDCSQAMGGRSSEPVMAGVNPEWMVSGAKRGSILAMDIGAVAGNVTECAQAQWQPAPSPRRQVFTSSADTVLTAVSANKVAGAAAVAKTNCARGPSATQIDPLTSLISNTATANTHRPRWRRR</sequence>
<accession>A0AB74V138</accession>
<reference evidence="2" key="1">
    <citation type="submission" date="2024-10" db="EMBL/GenBank/DDBJ databases">
        <authorList>
            <person name="Lesea H.P."/>
            <person name="Kuehl J.V."/>
            <person name="Chandonia J.-M."/>
        </authorList>
    </citation>
    <scope>NUCLEOTIDE SEQUENCE</scope>
    <source>
        <strain evidence="2">FW102-FHT14D07</strain>
    </source>
</reference>